<evidence type="ECO:0000313" key="2">
    <source>
        <dbReference type="EMBL" id="CAE8711694.1"/>
    </source>
</evidence>
<reference evidence="2" key="1">
    <citation type="submission" date="2021-02" db="EMBL/GenBank/DDBJ databases">
        <authorList>
            <person name="Dougan E. K."/>
            <person name="Rhodes N."/>
            <person name="Thang M."/>
            <person name="Chan C."/>
        </authorList>
    </citation>
    <scope>NUCLEOTIDE SEQUENCE</scope>
</reference>
<organism evidence="2 3">
    <name type="scientific">Polarella glacialis</name>
    <name type="common">Dinoflagellate</name>
    <dbReference type="NCBI Taxonomy" id="89957"/>
    <lineage>
        <taxon>Eukaryota</taxon>
        <taxon>Sar</taxon>
        <taxon>Alveolata</taxon>
        <taxon>Dinophyceae</taxon>
        <taxon>Suessiales</taxon>
        <taxon>Suessiaceae</taxon>
        <taxon>Polarella</taxon>
    </lineage>
</organism>
<protein>
    <submittedName>
        <fullName evidence="2">Uncharacterized protein</fullName>
    </submittedName>
</protein>
<dbReference type="EMBL" id="CAJNNW010032198">
    <property type="protein sequence ID" value="CAE8711694.1"/>
    <property type="molecule type" value="Genomic_DNA"/>
</dbReference>
<gene>
    <name evidence="2" type="ORF">PGLA2088_LOCUS36618</name>
</gene>
<evidence type="ECO:0000313" key="3">
    <source>
        <dbReference type="Proteomes" id="UP000626109"/>
    </source>
</evidence>
<comment type="caution">
    <text evidence="2">The sequence shown here is derived from an EMBL/GenBank/DDBJ whole genome shotgun (WGS) entry which is preliminary data.</text>
</comment>
<evidence type="ECO:0000256" key="1">
    <source>
        <dbReference type="SAM" id="MobiDB-lite"/>
    </source>
</evidence>
<feature type="region of interest" description="Disordered" evidence="1">
    <location>
        <begin position="186"/>
        <end position="208"/>
    </location>
</feature>
<sequence>MTSRPRTWRRQRRNGLVAFGAVLGLLTLPAVPFGGAYAAPGRAGASARSALPVGAGESQQSSSDNEGAFSRRTMWAASSLFFFAPAAASARTRGLLETKQGMPEELKPEGANFDEAWQPIDVGESTLADPKDPKYQNMRLLADLEKQKKRNEDYDNMTPAEKAQKMCDLLGRGCNAIDQNLESERRAQMNSVPKDYVAPPRIFAPGLD</sequence>
<dbReference type="Proteomes" id="UP000626109">
    <property type="component" value="Unassembled WGS sequence"/>
</dbReference>
<dbReference type="AlphaFoldDB" id="A0A813KS63"/>
<name>A0A813KS63_POLGL</name>
<proteinExistence type="predicted"/>
<accession>A0A813KS63</accession>